<evidence type="ECO:0000256" key="1">
    <source>
        <dbReference type="SAM" id="Phobius"/>
    </source>
</evidence>
<keyword evidence="1" id="KW-0812">Transmembrane</keyword>
<evidence type="ECO:0000313" key="3">
    <source>
        <dbReference type="Proteomes" id="UP000198995"/>
    </source>
</evidence>
<keyword evidence="1" id="KW-0472">Membrane</keyword>
<gene>
    <name evidence="2" type="ORF">SAMN04489866_1213</name>
</gene>
<dbReference type="EMBL" id="FNAF01000021">
    <property type="protein sequence ID" value="SDE12102.1"/>
    <property type="molecule type" value="Genomic_DNA"/>
</dbReference>
<keyword evidence="1" id="KW-1133">Transmembrane helix</keyword>
<dbReference type="RefSeq" id="WP_091792439.1">
    <property type="nucleotide sequence ID" value="NZ_FNAF01000021.1"/>
</dbReference>
<reference evidence="2 3" key="1">
    <citation type="submission" date="2016-10" db="EMBL/GenBank/DDBJ databases">
        <authorList>
            <person name="de Groot N.N."/>
        </authorList>
    </citation>
    <scope>NUCLEOTIDE SEQUENCE [LARGE SCALE GENOMIC DNA]</scope>
    <source>
        <strain evidence="2 3">DSM 20475</strain>
    </source>
</reference>
<dbReference type="Proteomes" id="UP000198995">
    <property type="component" value="Unassembled WGS sequence"/>
</dbReference>
<proteinExistence type="predicted"/>
<organism evidence="2 3">
    <name type="scientific">Peptococcus niger</name>
    <dbReference type="NCBI Taxonomy" id="2741"/>
    <lineage>
        <taxon>Bacteria</taxon>
        <taxon>Bacillati</taxon>
        <taxon>Bacillota</taxon>
        <taxon>Clostridia</taxon>
        <taxon>Eubacteriales</taxon>
        <taxon>Peptococcaceae</taxon>
        <taxon>Peptococcus</taxon>
    </lineage>
</organism>
<keyword evidence="3" id="KW-1185">Reference proteome</keyword>
<feature type="transmembrane region" description="Helical" evidence="1">
    <location>
        <begin position="64"/>
        <end position="82"/>
    </location>
</feature>
<dbReference type="OrthoDB" id="2376202at2"/>
<evidence type="ECO:0008006" key="4">
    <source>
        <dbReference type="Google" id="ProtNLM"/>
    </source>
</evidence>
<dbReference type="STRING" id="2741.SAMN04489866_1213"/>
<accession>A0A1G7ABA8</accession>
<name>A0A1G7ABA8_PEPNI</name>
<feature type="transmembrane region" description="Helical" evidence="1">
    <location>
        <begin position="94"/>
        <end position="111"/>
    </location>
</feature>
<dbReference type="AlphaFoldDB" id="A0A1G7ABA8"/>
<feature type="transmembrane region" description="Helical" evidence="1">
    <location>
        <begin position="12"/>
        <end position="33"/>
    </location>
</feature>
<protein>
    <recommendedName>
        <fullName evidence="4">Signal peptidase I</fullName>
    </recommendedName>
</protein>
<dbReference type="Pfam" id="PF18936">
    <property type="entry name" value="DUF5684"/>
    <property type="match status" value="1"/>
</dbReference>
<evidence type="ECO:0000313" key="2">
    <source>
        <dbReference type="EMBL" id="SDE12102.1"/>
    </source>
</evidence>
<sequence>MDSYGGAGGGDIFTLIIGIVVALVMIAGMWKMFSKAGEPGWASIIPFYNAYVLFKITWGSGIKFLLLLIPIANFVILIMTQIKLAKAFGKSTGFAVGLILLSPIFYVILGFDSSEYLGVPVTTVTQNN</sequence>
<dbReference type="InterPro" id="IPR043739">
    <property type="entry name" value="DUF5684"/>
</dbReference>